<dbReference type="RefSeq" id="WP_311834905.1">
    <property type="nucleotide sequence ID" value="NZ_JARQBJ010000001.1"/>
</dbReference>
<evidence type="ECO:0000313" key="2">
    <source>
        <dbReference type="Proteomes" id="UP001256711"/>
    </source>
</evidence>
<gene>
    <name evidence="1" type="ORF">P7H43_01570</name>
</gene>
<dbReference type="EMBL" id="JARQBJ010000001">
    <property type="protein sequence ID" value="MDT2809180.1"/>
    <property type="molecule type" value="Genomic_DNA"/>
</dbReference>
<sequence>MKQGTIVNKGTKQDTLDWLQETIDMLSRYKAEVEADEIVITSGDASVTSPVPEADIMTAKHVNISFDYVEVRNDETS</sequence>
<protein>
    <submittedName>
        <fullName evidence="1">Uncharacterized protein</fullName>
    </submittedName>
</protein>
<organism evidence="1 2">
    <name type="scientific">Enterococcus asini</name>
    <dbReference type="NCBI Taxonomy" id="57732"/>
    <lineage>
        <taxon>Bacteria</taxon>
        <taxon>Bacillati</taxon>
        <taxon>Bacillota</taxon>
        <taxon>Bacilli</taxon>
        <taxon>Lactobacillales</taxon>
        <taxon>Enterococcaceae</taxon>
        <taxon>Enterococcus</taxon>
    </lineage>
</organism>
<proteinExistence type="predicted"/>
<comment type="caution">
    <text evidence="1">The sequence shown here is derived from an EMBL/GenBank/DDBJ whole genome shotgun (WGS) entry which is preliminary data.</text>
</comment>
<dbReference type="Proteomes" id="UP001256711">
    <property type="component" value="Unassembled WGS sequence"/>
</dbReference>
<dbReference type="AlphaFoldDB" id="A0AAW8TSS3"/>
<accession>A0AAW8TSS3</accession>
<name>A0AAW8TSS3_9ENTE</name>
<reference evidence="1" key="1">
    <citation type="submission" date="2023-03" db="EMBL/GenBank/DDBJ databases">
        <authorList>
            <person name="Shen W."/>
            <person name="Cai J."/>
        </authorList>
    </citation>
    <scope>NUCLEOTIDE SEQUENCE</scope>
    <source>
        <strain evidence="1">B226-2</strain>
    </source>
</reference>
<evidence type="ECO:0000313" key="1">
    <source>
        <dbReference type="EMBL" id="MDT2809180.1"/>
    </source>
</evidence>